<proteinExistence type="predicted"/>
<dbReference type="Proteomes" id="UP000182062">
    <property type="component" value="Unassembled WGS sequence"/>
</dbReference>
<feature type="transmembrane region" description="Helical" evidence="1">
    <location>
        <begin position="64"/>
        <end position="80"/>
    </location>
</feature>
<dbReference type="AlphaFoldDB" id="A0A1J6WT18"/>
<reference evidence="2 3" key="1">
    <citation type="submission" date="2016-09" db="EMBL/GenBank/DDBJ databases">
        <title>Bacillus aquimaris SAMM genome sequence reveals colonization and biosurfactant production capacities.</title>
        <authorList>
            <person name="Waghmode S.R."/>
            <person name="Suryavanshi M.V."/>
        </authorList>
    </citation>
    <scope>NUCLEOTIDE SEQUENCE [LARGE SCALE GENOMIC DNA]</scope>
    <source>
        <strain evidence="2 3">SAMM</strain>
    </source>
</reference>
<organism evidence="2 3">
    <name type="scientific">Rossellomorea aquimaris</name>
    <dbReference type="NCBI Taxonomy" id="189382"/>
    <lineage>
        <taxon>Bacteria</taxon>
        <taxon>Bacillati</taxon>
        <taxon>Bacillota</taxon>
        <taxon>Bacilli</taxon>
        <taxon>Bacillales</taxon>
        <taxon>Bacillaceae</taxon>
        <taxon>Rossellomorea</taxon>
    </lineage>
</organism>
<keyword evidence="1" id="KW-0812">Transmembrane</keyword>
<dbReference type="EMBL" id="MINN01000085">
    <property type="protein sequence ID" value="OIU71363.1"/>
    <property type="molecule type" value="Genomic_DNA"/>
</dbReference>
<comment type="caution">
    <text evidence="2">The sequence shown here is derived from an EMBL/GenBank/DDBJ whole genome shotgun (WGS) entry which is preliminary data.</text>
</comment>
<evidence type="ECO:0000256" key="1">
    <source>
        <dbReference type="SAM" id="Phobius"/>
    </source>
</evidence>
<protein>
    <submittedName>
        <fullName evidence="2">Uncharacterized protein</fullName>
    </submittedName>
</protein>
<sequence>MIGVEELWVFFLFSKHTYGNDSWKGRAFMNLYHIYKNEQHTLLYHGIMYLLIGVGMLLVVEELFYFPLLFFIPAMTNLYLSRSIKKEIRKSTRLFYEEIPVSSHSLIGVNTKEAFYYLKSNGWSSYSLQRTSLIDSPKQYVFQRKDKMPITLYKWSRRVIIAHEEKNIEYRLKYHSLTAVEWVNEENGETILLYKGNKRWILNYKGKNRLSLQKGFLPQSFQRLFDSHHSHVTFFEAYSEADDWLLVFLWLVDSDYFLTS</sequence>
<keyword evidence="3" id="KW-1185">Reference proteome</keyword>
<keyword evidence="1" id="KW-1133">Transmembrane helix</keyword>
<feature type="transmembrane region" description="Helical" evidence="1">
    <location>
        <begin position="42"/>
        <end position="58"/>
    </location>
</feature>
<keyword evidence="1" id="KW-0472">Membrane</keyword>
<gene>
    <name evidence="2" type="ORF">BHE18_10080</name>
</gene>
<name>A0A1J6WT18_9BACI</name>
<accession>A0A1J6WT18</accession>
<evidence type="ECO:0000313" key="3">
    <source>
        <dbReference type="Proteomes" id="UP000182062"/>
    </source>
</evidence>
<evidence type="ECO:0000313" key="2">
    <source>
        <dbReference type="EMBL" id="OIU71363.1"/>
    </source>
</evidence>